<gene>
    <name evidence="2" type="ORF">FW778_21180</name>
</gene>
<organism evidence="2 3">
    <name type="scientific">Ginsengibacter hankyongi</name>
    <dbReference type="NCBI Taxonomy" id="2607284"/>
    <lineage>
        <taxon>Bacteria</taxon>
        <taxon>Pseudomonadati</taxon>
        <taxon>Bacteroidota</taxon>
        <taxon>Chitinophagia</taxon>
        <taxon>Chitinophagales</taxon>
        <taxon>Chitinophagaceae</taxon>
        <taxon>Ginsengibacter</taxon>
    </lineage>
</organism>
<keyword evidence="3" id="KW-1185">Reference proteome</keyword>
<dbReference type="SUPFAM" id="SSF50952">
    <property type="entry name" value="Soluble quinoprotein glucose dehydrogenase"/>
    <property type="match status" value="1"/>
</dbReference>
<dbReference type="InterPro" id="IPR011042">
    <property type="entry name" value="6-blade_b-propeller_TolB-like"/>
</dbReference>
<dbReference type="RefSeq" id="WP_150416897.1">
    <property type="nucleotide sequence ID" value="NZ_VYQF01000012.1"/>
</dbReference>
<dbReference type="EMBL" id="VYQF01000012">
    <property type="protein sequence ID" value="KAA9035476.1"/>
    <property type="molecule type" value="Genomic_DNA"/>
</dbReference>
<protein>
    <submittedName>
        <fullName evidence="2">PQQ-dependent sugar dehydrogenase</fullName>
    </submittedName>
</protein>
<evidence type="ECO:0000313" key="2">
    <source>
        <dbReference type="EMBL" id="KAA9035476.1"/>
    </source>
</evidence>
<dbReference type="InterPro" id="IPR012938">
    <property type="entry name" value="Glc/Sorbosone_DH"/>
</dbReference>
<comment type="caution">
    <text evidence="2">The sequence shown here is derived from an EMBL/GenBank/DDBJ whole genome shotgun (WGS) entry which is preliminary data.</text>
</comment>
<dbReference type="PANTHER" id="PTHR19328:SF75">
    <property type="entry name" value="ALDOSE SUGAR DEHYDROGENASE YLII"/>
    <property type="match status" value="1"/>
</dbReference>
<reference evidence="2 3" key="1">
    <citation type="submission" date="2019-09" db="EMBL/GenBank/DDBJ databases">
        <title>Draft genome sequence of Ginsengibacter sp. BR5-29.</title>
        <authorList>
            <person name="Im W.-T."/>
        </authorList>
    </citation>
    <scope>NUCLEOTIDE SEQUENCE [LARGE SCALE GENOMIC DNA]</scope>
    <source>
        <strain evidence="2 3">BR5-29</strain>
    </source>
</reference>
<sequence>MLRPSVGAVILLFITCLVACHPSVGKELADKNNQPANDSIDVKLQLVTDAAELPVEVKASPDTTHRLFITDNKGKILLLKNDSLLAKPFLNIYDKVGQQDKNSPVGKIFSFALHPQFSANRKFYVCYTAPTKVHGNACKLVISEFMVSKSNPDLADLSSEHKVMELEGKNIQNNGAQIMFGPGGYLYISIGDDGLGDSNYIHHAQDLKSLNGKLLRINVNKLPYTIPVDNPFVATKNARPEIWAYGFRKLWHYNFDSTTNELFGGDVGQDREEEIDMVKKGANYGWPVMEGDSIFVKGSVINESAYTAPINCYSHKIGICVIGGSFYYGNEFPSLKNKYIFGDFNGSMFALMKNTQGNWMRQPIKIINKPAAPLLICGCNIDPANNVFVMGILNTKTGPKGAVFKIVKI</sequence>
<dbReference type="Proteomes" id="UP000326903">
    <property type="component" value="Unassembled WGS sequence"/>
</dbReference>
<dbReference type="PANTHER" id="PTHR19328">
    <property type="entry name" value="HEDGEHOG-INTERACTING PROTEIN"/>
    <property type="match status" value="1"/>
</dbReference>
<evidence type="ECO:0000259" key="1">
    <source>
        <dbReference type="Pfam" id="PF07995"/>
    </source>
</evidence>
<dbReference type="AlphaFoldDB" id="A0A5J5IA61"/>
<dbReference type="Gene3D" id="2.120.10.30">
    <property type="entry name" value="TolB, C-terminal domain"/>
    <property type="match status" value="1"/>
</dbReference>
<feature type="domain" description="Glucose/Sorbosone dehydrogenase" evidence="1">
    <location>
        <begin position="53"/>
        <end position="355"/>
    </location>
</feature>
<proteinExistence type="predicted"/>
<name>A0A5J5IA61_9BACT</name>
<accession>A0A5J5IA61</accession>
<dbReference type="InterPro" id="IPR011041">
    <property type="entry name" value="Quinoprot_gluc/sorb_DH_b-prop"/>
</dbReference>
<dbReference type="Pfam" id="PF07995">
    <property type="entry name" value="GSDH"/>
    <property type="match status" value="1"/>
</dbReference>
<evidence type="ECO:0000313" key="3">
    <source>
        <dbReference type="Proteomes" id="UP000326903"/>
    </source>
</evidence>